<keyword evidence="7" id="KW-0500">Molybdenum</keyword>
<evidence type="ECO:0000256" key="9">
    <source>
        <dbReference type="ARBA" id="ARBA00022729"/>
    </source>
</evidence>
<dbReference type="Pfam" id="PF04879">
    <property type="entry name" value="Molybdop_Fe4S4"/>
    <property type="match status" value="1"/>
</dbReference>
<dbReference type="GO" id="GO:0009055">
    <property type="term" value="F:electron transfer activity"/>
    <property type="evidence" value="ECO:0007669"/>
    <property type="project" value="TreeGrafter"/>
</dbReference>
<dbReference type="InterPro" id="IPR006656">
    <property type="entry name" value="Mopterin_OxRdtase"/>
</dbReference>
<dbReference type="InterPro" id="IPR009010">
    <property type="entry name" value="Asp_de-COase-like_dom_sf"/>
</dbReference>
<accession>Q9CK79</accession>
<dbReference type="PROSITE" id="PS00932">
    <property type="entry name" value="MOLYBDOPTERIN_PROK_3"/>
    <property type="match status" value="1"/>
</dbReference>
<evidence type="ECO:0000256" key="12">
    <source>
        <dbReference type="ARBA" id="ARBA00023014"/>
    </source>
</evidence>
<dbReference type="NCBIfam" id="TIGR02166">
    <property type="entry name" value="dmsA_ynfE"/>
    <property type="match status" value="1"/>
</dbReference>
<keyword evidence="9" id="KW-0732">Signal</keyword>
<dbReference type="InterPro" id="IPR006655">
    <property type="entry name" value="Mopterin_OxRdtase_prok_CS"/>
</dbReference>
<dbReference type="PANTHER" id="PTHR43742:SF3">
    <property type="entry name" value="DIMETHYL SULFOXIDE REDUCTASE DMSA"/>
    <property type="match status" value="1"/>
</dbReference>
<keyword evidence="13" id="KW-0472">Membrane</keyword>
<dbReference type="PANTHER" id="PTHR43742">
    <property type="entry name" value="TRIMETHYLAMINE-N-OXIDE REDUCTASE"/>
    <property type="match status" value="1"/>
</dbReference>
<evidence type="ECO:0000313" key="15">
    <source>
        <dbReference type="EMBL" id="AAK03838.1"/>
    </source>
</evidence>
<evidence type="ECO:0000256" key="3">
    <source>
        <dbReference type="ARBA" id="ARBA00004413"/>
    </source>
</evidence>
<dbReference type="FunFam" id="3.40.228.10:FF:000004">
    <property type="entry name" value="Dimethyl sulfoxide reductase subunit A"/>
    <property type="match status" value="1"/>
</dbReference>
<dbReference type="PROSITE" id="PS00551">
    <property type="entry name" value="MOLYBDOPTERIN_PROK_1"/>
    <property type="match status" value="1"/>
</dbReference>
<dbReference type="KEGG" id="pmu:PM1754"/>
<evidence type="ECO:0000256" key="1">
    <source>
        <dbReference type="ARBA" id="ARBA00001942"/>
    </source>
</evidence>
<dbReference type="SMART" id="SM00926">
    <property type="entry name" value="Molybdop_Fe4S4"/>
    <property type="match status" value="1"/>
</dbReference>
<keyword evidence="12" id="KW-0411">Iron-sulfur</keyword>
<keyword evidence="16" id="KW-1185">Reference proteome</keyword>
<dbReference type="InterPro" id="IPR006963">
    <property type="entry name" value="Mopterin_OxRdtase_4Fe-4S_dom"/>
</dbReference>
<dbReference type="InterPro" id="IPR011888">
    <property type="entry name" value="Anaer_DMSO_reductase"/>
</dbReference>
<dbReference type="SUPFAM" id="SSF50692">
    <property type="entry name" value="ADC-like"/>
    <property type="match status" value="1"/>
</dbReference>
<comment type="cofactor">
    <cofactor evidence="2">
        <name>[4Fe-4S] cluster</name>
        <dbReference type="ChEBI" id="CHEBI:49883"/>
    </cofactor>
</comment>
<dbReference type="GO" id="GO:0051539">
    <property type="term" value="F:4 iron, 4 sulfur cluster binding"/>
    <property type="evidence" value="ECO:0007669"/>
    <property type="project" value="UniProtKB-KW"/>
</dbReference>
<sequence length="843" mass="94228">MIYLIFPTSFWLFNRIDVSMSVYSITIGGYVMDKLLVNSRLTRRSLLQRTSIGAALAATNLSLPFKAVANEKKATSSSTENLQEKVVWSACTVNCGSRCPLRMHVKDNKIIYVETDNTGTDTYNVDHQVRACLRGRSMRRRVYNPDRLKYPMKRVGKRGEGKFKRISWDEALNEIATSLRKNIAQYGNESIYLNYGTGTLGGTMTKSWPPGSTMLARFMNCLGGYLNHYGDYSTAQIAVGLDYTYGGGWALGNGLADIENTKLVVLFGNNPAETRMSGGGLTYCIEQARQKSNAKMIIIDPRYTDTAAGREDEWIPIRPGTDAALVSALAYVMITEDLVDQAFLDTYCVGYDEKTLPEGAPKNGHYKAYILGEGDDGIVKTPEWAAKITGIPEQRIIKLAREIAGTKPAYISQGWGPQRRSNGELISRAIAMLPILTGNVGINGGNTGARESTYKVPFVRMPTLTNPVKASIPMFLWTDAIFRAHEMTALTDGIRGVEKLTAPIKVIWNYASNCLINQHSDINRTHEILQDETQCELIITIDNHMTSTAKYSDILLPDCTASEQMDFCTDAFVANMNYVIFADQVIPPSFECRNIYDMLTDLAEKMGVKQAFTEGRTQEEWLRHIYQQSRENLPELPTFEEFRQQGIFKKVDPNGFYVAYKAFREDPQANPLKTPSGKIEIYSERLAEIAKTWSLKDDEVIHPLPVHADSFEHYGDKLMEKYPLQMTGFHYKARTHSTYGNVDVIKAATPQEVWINPIDAQARNIKNGDMIRIFNDRGEVQIHAKVTPRIIPGVVALSEGAWYAPDSQGVDHSGCVNVLTTQRPSPLAKGNPQHSNLVQVAKV</sequence>
<dbReference type="GO" id="GO:0005886">
    <property type="term" value="C:plasma membrane"/>
    <property type="evidence" value="ECO:0007669"/>
    <property type="project" value="UniProtKB-SubCell"/>
</dbReference>
<dbReference type="Pfam" id="PF01568">
    <property type="entry name" value="Molydop_binding"/>
    <property type="match status" value="1"/>
</dbReference>
<dbReference type="InterPro" id="IPR006311">
    <property type="entry name" value="TAT_signal"/>
</dbReference>
<evidence type="ECO:0000256" key="7">
    <source>
        <dbReference type="ARBA" id="ARBA00022505"/>
    </source>
</evidence>
<keyword evidence="10" id="KW-0560">Oxidoreductase</keyword>
<evidence type="ECO:0000256" key="8">
    <source>
        <dbReference type="ARBA" id="ARBA00022723"/>
    </source>
</evidence>
<comment type="cofactor">
    <cofactor evidence="1">
        <name>Mo-bis(molybdopterin guanine dinucleotide)</name>
        <dbReference type="ChEBI" id="CHEBI:60539"/>
    </cofactor>
</comment>
<dbReference type="SUPFAM" id="SSF53706">
    <property type="entry name" value="Formate dehydrogenase/DMSO reductase, domains 1-3"/>
    <property type="match status" value="1"/>
</dbReference>
<dbReference type="PROSITE" id="PS51669">
    <property type="entry name" value="4FE4S_MOW_BIS_MGD"/>
    <property type="match status" value="1"/>
</dbReference>
<evidence type="ECO:0000256" key="5">
    <source>
        <dbReference type="ARBA" id="ARBA00022475"/>
    </source>
</evidence>
<evidence type="ECO:0000256" key="6">
    <source>
        <dbReference type="ARBA" id="ARBA00022485"/>
    </source>
</evidence>
<feature type="domain" description="4Fe-4S Mo/W bis-MGD-type" evidence="14">
    <location>
        <begin position="84"/>
        <end position="146"/>
    </location>
</feature>
<dbReference type="InterPro" id="IPR050612">
    <property type="entry name" value="Prok_Mopterin_Oxidored"/>
</dbReference>
<dbReference type="EMBL" id="AE004439">
    <property type="protein sequence ID" value="AAK03838.1"/>
    <property type="molecule type" value="Genomic_DNA"/>
</dbReference>
<keyword evidence="8" id="KW-0479">Metal-binding</keyword>
<evidence type="ECO:0000313" key="16">
    <source>
        <dbReference type="Proteomes" id="UP000000809"/>
    </source>
</evidence>
<keyword evidence="11" id="KW-0408">Iron</keyword>
<dbReference type="Gene3D" id="3.40.228.10">
    <property type="entry name" value="Dimethylsulfoxide Reductase, domain 2"/>
    <property type="match status" value="1"/>
</dbReference>
<proteinExistence type="inferred from homology"/>
<dbReference type="InterPro" id="IPR027467">
    <property type="entry name" value="MopterinOxRdtase_cofactor_BS"/>
</dbReference>
<dbReference type="Proteomes" id="UP000000809">
    <property type="component" value="Chromosome"/>
</dbReference>
<dbReference type="InterPro" id="IPR006657">
    <property type="entry name" value="MoPterin_dinucl-bd_dom"/>
</dbReference>
<dbReference type="GO" id="GO:0009389">
    <property type="term" value="F:dimethyl sulfoxide reductase activity"/>
    <property type="evidence" value="ECO:0007669"/>
    <property type="project" value="InterPro"/>
</dbReference>
<keyword evidence="5" id="KW-1003">Cell membrane</keyword>
<dbReference type="GO" id="GO:0030288">
    <property type="term" value="C:outer membrane-bounded periplasmic space"/>
    <property type="evidence" value="ECO:0007669"/>
    <property type="project" value="TreeGrafter"/>
</dbReference>
<dbReference type="Gene3D" id="2.20.25.90">
    <property type="entry name" value="ADC-like domains"/>
    <property type="match status" value="1"/>
</dbReference>
<dbReference type="Gene3D" id="2.40.40.20">
    <property type="match status" value="1"/>
</dbReference>
<evidence type="ECO:0000256" key="4">
    <source>
        <dbReference type="ARBA" id="ARBA00010312"/>
    </source>
</evidence>
<protein>
    <submittedName>
        <fullName evidence="15">DmsA</fullName>
    </submittedName>
</protein>
<name>Q9CK79_PASMU</name>
<dbReference type="AlphaFoldDB" id="Q9CK79"/>
<dbReference type="EnsemblBacteria" id="AAK03838">
    <property type="protein sequence ID" value="AAK03838"/>
    <property type="gene ID" value="PM1754"/>
</dbReference>
<comment type="subcellular location">
    <subcellularLocation>
        <location evidence="3">Cell membrane</location>
        <topology evidence="3">Peripheral membrane protein</topology>
        <orientation evidence="3">Cytoplasmic side</orientation>
    </subcellularLocation>
</comment>
<comment type="similarity">
    <text evidence="4">Belongs to the prokaryotic molybdopterin-containing oxidoreductase family.</text>
</comment>
<evidence type="ECO:0000256" key="13">
    <source>
        <dbReference type="ARBA" id="ARBA00023136"/>
    </source>
</evidence>
<dbReference type="PROSITE" id="PS51318">
    <property type="entry name" value="TAT"/>
    <property type="match status" value="1"/>
</dbReference>
<dbReference type="GO" id="GO:0009061">
    <property type="term" value="P:anaerobic respiration"/>
    <property type="evidence" value="ECO:0007669"/>
    <property type="project" value="TreeGrafter"/>
</dbReference>
<gene>
    <name evidence="15" type="primary">dmsA</name>
    <name evidence="15" type="ordered locus">PM1754</name>
</gene>
<dbReference type="STRING" id="272843.PM1754"/>
<evidence type="ECO:0000256" key="10">
    <source>
        <dbReference type="ARBA" id="ARBA00023002"/>
    </source>
</evidence>
<organism evidence="15 16">
    <name type="scientific">Pasteurella multocida (strain Pm70)</name>
    <dbReference type="NCBI Taxonomy" id="272843"/>
    <lineage>
        <taxon>Bacteria</taxon>
        <taxon>Pseudomonadati</taxon>
        <taxon>Pseudomonadota</taxon>
        <taxon>Gammaproteobacteria</taxon>
        <taxon>Pasteurellales</taxon>
        <taxon>Pasteurellaceae</taxon>
        <taxon>Pasteurella</taxon>
    </lineage>
</organism>
<dbReference type="HOGENOM" id="CLU_000422_13_3_6"/>
<evidence type="ECO:0000256" key="11">
    <source>
        <dbReference type="ARBA" id="ARBA00023004"/>
    </source>
</evidence>
<evidence type="ECO:0000259" key="14">
    <source>
        <dbReference type="PROSITE" id="PS51669"/>
    </source>
</evidence>
<dbReference type="CDD" id="cd02794">
    <property type="entry name" value="MopB_CT_DmsA-EC"/>
    <property type="match status" value="1"/>
</dbReference>
<evidence type="ECO:0000256" key="2">
    <source>
        <dbReference type="ARBA" id="ARBA00001966"/>
    </source>
</evidence>
<dbReference type="FunFam" id="2.40.40.20:FF:000010">
    <property type="entry name" value="Anaerobic dimethyl sulfoxide reductase subunit A"/>
    <property type="match status" value="1"/>
</dbReference>
<dbReference type="Pfam" id="PF00384">
    <property type="entry name" value="Molybdopterin"/>
    <property type="match status" value="1"/>
</dbReference>
<keyword evidence="6" id="KW-0004">4Fe-4S</keyword>
<dbReference type="PROSITE" id="PS00490">
    <property type="entry name" value="MOLYBDOPTERIN_PROK_2"/>
    <property type="match status" value="1"/>
</dbReference>
<dbReference type="GO" id="GO:0030151">
    <property type="term" value="F:molybdenum ion binding"/>
    <property type="evidence" value="ECO:0007669"/>
    <property type="project" value="InterPro"/>
</dbReference>
<dbReference type="GO" id="GO:0043546">
    <property type="term" value="F:molybdopterin cofactor binding"/>
    <property type="evidence" value="ECO:0007669"/>
    <property type="project" value="InterPro"/>
</dbReference>
<dbReference type="Gene3D" id="3.40.50.740">
    <property type="match status" value="1"/>
</dbReference>
<reference evidence="15 16" key="1">
    <citation type="journal article" date="2001" name="Proc. Natl. Acad. Sci. U.S.A.">
        <title>Complete genomic sequence of Pasteurella multocida Pm70.</title>
        <authorList>
            <person name="May B.J."/>
            <person name="Zhang Q."/>
            <person name="Li L.L."/>
            <person name="Paustian M.L."/>
            <person name="Whittam T.S."/>
            <person name="Kapur V."/>
        </authorList>
    </citation>
    <scope>NUCLEOTIDE SEQUENCE [LARGE SCALE GENOMIC DNA]</scope>
    <source>
        <strain evidence="15 16">Pm70</strain>
    </source>
</reference>
<dbReference type="CDD" id="cd02770">
    <property type="entry name" value="MopB_DmsA-EC"/>
    <property type="match status" value="1"/>
</dbReference>